<evidence type="ECO:0000256" key="2">
    <source>
        <dbReference type="ARBA" id="ARBA00022448"/>
    </source>
</evidence>
<sequence>TLYGQNSVAGVLRYVTNKPDFSGTEARVQAGGSTFSSGDSSWDLKAMVNTVLSEDVALRGVLSYRDNGGYIDNLPLGTEDINSFERLNARLTLAWNVSDNSKLTLQYIHQTIDQDGRNSHQPFDWSESVGPPFMYAADGSFIGSTFILPAAGELKNNTPINEPYKEDSNTFALTFESSLDWGDLTVALSQMERDQEVALDSSTPWLLHNRFQSTGQCLFVTGNCAFGPPFGSRDGKPTV</sequence>
<keyword evidence="6" id="KW-0406">Ion transport</keyword>
<keyword evidence="8" id="KW-0472">Membrane</keyword>
<keyword evidence="7" id="KW-0798">TonB box</keyword>
<evidence type="ECO:0000256" key="5">
    <source>
        <dbReference type="ARBA" id="ARBA00023004"/>
    </source>
</evidence>
<keyword evidence="4" id="KW-0812">Transmembrane</keyword>
<keyword evidence="2" id="KW-0813">Transport</keyword>
<dbReference type="GO" id="GO:0006826">
    <property type="term" value="P:iron ion transport"/>
    <property type="evidence" value="ECO:0007669"/>
    <property type="project" value="UniProtKB-KW"/>
</dbReference>
<evidence type="ECO:0000256" key="9">
    <source>
        <dbReference type="ARBA" id="ARBA00023237"/>
    </source>
</evidence>
<feature type="non-terminal residue" evidence="10">
    <location>
        <position position="1"/>
    </location>
</feature>
<dbReference type="PANTHER" id="PTHR32552:SF81">
    <property type="entry name" value="TONB-DEPENDENT OUTER MEMBRANE RECEPTOR"/>
    <property type="match status" value="1"/>
</dbReference>
<dbReference type="PANTHER" id="PTHR32552">
    <property type="entry name" value="FERRICHROME IRON RECEPTOR-RELATED"/>
    <property type="match status" value="1"/>
</dbReference>
<dbReference type="InterPro" id="IPR036942">
    <property type="entry name" value="Beta-barrel_TonB_sf"/>
</dbReference>
<dbReference type="EMBL" id="UINC01212031">
    <property type="protein sequence ID" value="SVE36176.1"/>
    <property type="molecule type" value="Genomic_DNA"/>
</dbReference>
<accession>A0A383CV05</accession>
<evidence type="ECO:0000256" key="6">
    <source>
        <dbReference type="ARBA" id="ARBA00023065"/>
    </source>
</evidence>
<reference evidence="10" key="1">
    <citation type="submission" date="2018-05" db="EMBL/GenBank/DDBJ databases">
        <authorList>
            <person name="Lanie J.A."/>
            <person name="Ng W.-L."/>
            <person name="Kazmierczak K.M."/>
            <person name="Andrzejewski T.M."/>
            <person name="Davidsen T.M."/>
            <person name="Wayne K.J."/>
            <person name="Tettelin H."/>
            <person name="Glass J.I."/>
            <person name="Rusch D."/>
            <person name="Podicherti R."/>
            <person name="Tsui H.-C.T."/>
            <person name="Winkler M.E."/>
        </authorList>
    </citation>
    <scope>NUCLEOTIDE SEQUENCE</scope>
</reference>
<keyword evidence="3" id="KW-0410">Iron transport</keyword>
<dbReference type="Gene3D" id="2.40.170.20">
    <property type="entry name" value="TonB-dependent receptor, beta-barrel domain"/>
    <property type="match status" value="1"/>
</dbReference>
<name>A0A383CV05_9ZZZZ</name>
<evidence type="ECO:0000256" key="3">
    <source>
        <dbReference type="ARBA" id="ARBA00022496"/>
    </source>
</evidence>
<evidence type="ECO:0000256" key="8">
    <source>
        <dbReference type="ARBA" id="ARBA00023136"/>
    </source>
</evidence>
<evidence type="ECO:0000256" key="4">
    <source>
        <dbReference type="ARBA" id="ARBA00022692"/>
    </source>
</evidence>
<dbReference type="GO" id="GO:0009279">
    <property type="term" value="C:cell outer membrane"/>
    <property type="evidence" value="ECO:0007669"/>
    <property type="project" value="UniProtKB-SubCell"/>
</dbReference>
<dbReference type="AlphaFoldDB" id="A0A383CV05"/>
<keyword evidence="9" id="KW-0998">Cell outer membrane</keyword>
<feature type="non-terminal residue" evidence="10">
    <location>
        <position position="239"/>
    </location>
</feature>
<protein>
    <recommendedName>
        <fullName evidence="11">TonB-dependent receptor-like beta-barrel domain-containing protein</fullName>
    </recommendedName>
</protein>
<organism evidence="10">
    <name type="scientific">marine metagenome</name>
    <dbReference type="NCBI Taxonomy" id="408172"/>
    <lineage>
        <taxon>unclassified sequences</taxon>
        <taxon>metagenomes</taxon>
        <taxon>ecological metagenomes</taxon>
    </lineage>
</organism>
<evidence type="ECO:0000313" key="10">
    <source>
        <dbReference type="EMBL" id="SVE36176.1"/>
    </source>
</evidence>
<dbReference type="SUPFAM" id="SSF56935">
    <property type="entry name" value="Porins"/>
    <property type="match status" value="1"/>
</dbReference>
<evidence type="ECO:0000256" key="1">
    <source>
        <dbReference type="ARBA" id="ARBA00004571"/>
    </source>
</evidence>
<evidence type="ECO:0000256" key="7">
    <source>
        <dbReference type="ARBA" id="ARBA00023077"/>
    </source>
</evidence>
<evidence type="ECO:0008006" key="11">
    <source>
        <dbReference type="Google" id="ProtNLM"/>
    </source>
</evidence>
<proteinExistence type="predicted"/>
<keyword evidence="5" id="KW-0408">Iron</keyword>
<comment type="subcellular location">
    <subcellularLocation>
        <location evidence="1">Cell outer membrane</location>
        <topology evidence="1">Multi-pass membrane protein</topology>
    </subcellularLocation>
</comment>
<gene>
    <name evidence="10" type="ORF">METZ01_LOCUS489030</name>
</gene>
<dbReference type="InterPro" id="IPR039426">
    <property type="entry name" value="TonB-dep_rcpt-like"/>
</dbReference>